<organism evidence="1 2">
    <name type="scientific">Henosepilachna vigintioctopunctata</name>
    <dbReference type="NCBI Taxonomy" id="420089"/>
    <lineage>
        <taxon>Eukaryota</taxon>
        <taxon>Metazoa</taxon>
        <taxon>Ecdysozoa</taxon>
        <taxon>Arthropoda</taxon>
        <taxon>Hexapoda</taxon>
        <taxon>Insecta</taxon>
        <taxon>Pterygota</taxon>
        <taxon>Neoptera</taxon>
        <taxon>Endopterygota</taxon>
        <taxon>Coleoptera</taxon>
        <taxon>Polyphaga</taxon>
        <taxon>Cucujiformia</taxon>
        <taxon>Coccinelloidea</taxon>
        <taxon>Coccinellidae</taxon>
        <taxon>Epilachninae</taxon>
        <taxon>Epilachnini</taxon>
        <taxon>Henosepilachna</taxon>
    </lineage>
</organism>
<dbReference type="Proteomes" id="UP001431783">
    <property type="component" value="Unassembled WGS sequence"/>
</dbReference>
<sequence>MVDDRTLVLVHPECDRYRDASDQENSVEATNSFILNGTLIQNSPNDTIARRKWRSISRFCILIANPRLLLRDEVLDLFDVLMNGPKGDPNEWSLFRFGLHFNLARTWKNSSKMSRRLGITFCSGWGMETVFSDSISTIL</sequence>
<protein>
    <submittedName>
        <fullName evidence="1">Uncharacterized protein</fullName>
    </submittedName>
</protein>
<dbReference type="AlphaFoldDB" id="A0AAW1V812"/>
<reference evidence="1 2" key="1">
    <citation type="submission" date="2023-03" db="EMBL/GenBank/DDBJ databases">
        <title>Genome insight into feeding habits of ladybird beetles.</title>
        <authorList>
            <person name="Li H.-S."/>
            <person name="Huang Y.-H."/>
            <person name="Pang H."/>
        </authorList>
    </citation>
    <scope>NUCLEOTIDE SEQUENCE [LARGE SCALE GENOMIC DNA]</scope>
    <source>
        <strain evidence="1">SYSU_2023b</strain>
        <tissue evidence="1">Whole body</tissue>
    </source>
</reference>
<accession>A0AAW1V812</accession>
<name>A0AAW1V812_9CUCU</name>
<comment type="caution">
    <text evidence="1">The sequence shown here is derived from an EMBL/GenBank/DDBJ whole genome shotgun (WGS) entry which is preliminary data.</text>
</comment>
<evidence type="ECO:0000313" key="1">
    <source>
        <dbReference type="EMBL" id="KAK9889558.1"/>
    </source>
</evidence>
<proteinExistence type="predicted"/>
<dbReference type="EMBL" id="JARQZJ010000123">
    <property type="protein sequence ID" value="KAK9889558.1"/>
    <property type="molecule type" value="Genomic_DNA"/>
</dbReference>
<gene>
    <name evidence="1" type="ORF">WA026_006931</name>
</gene>
<evidence type="ECO:0000313" key="2">
    <source>
        <dbReference type="Proteomes" id="UP001431783"/>
    </source>
</evidence>
<keyword evidence="2" id="KW-1185">Reference proteome</keyword>